<comment type="caution">
    <text evidence="8">The sequence shown here is derived from an EMBL/GenBank/DDBJ whole genome shotgun (WGS) entry which is preliminary data.</text>
</comment>
<evidence type="ECO:0000313" key="8">
    <source>
        <dbReference type="EMBL" id="TNV85020.1"/>
    </source>
</evidence>
<evidence type="ECO:0000259" key="7">
    <source>
        <dbReference type="PROSITE" id="PS50115"/>
    </source>
</evidence>
<dbReference type="InterPro" id="IPR038508">
    <property type="entry name" value="ArfGAP_dom_sf"/>
</dbReference>
<evidence type="ECO:0000256" key="4">
    <source>
        <dbReference type="ARBA" id="ARBA00022833"/>
    </source>
</evidence>
<accession>A0A8J8P2V0</accession>
<dbReference type="GO" id="GO:0005096">
    <property type="term" value="F:GTPase activator activity"/>
    <property type="evidence" value="ECO:0007669"/>
    <property type="project" value="UniProtKB-KW"/>
</dbReference>
<keyword evidence="2" id="KW-0479">Metal-binding</keyword>
<dbReference type="Proteomes" id="UP000785679">
    <property type="component" value="Unassembled WGS sequence"/>
</dbReference>
<evidence type="ECO:0000256" key="2">
    <source>
        <dbReference type="ARBA" id="ARBA00022723"/>
    </source>
</evidence>
<evidence type="ECO:0000256" key="1">
    <source>
        <dbReference type="ARBA" id="ARBA00022468"/>
    </source>
</evidence>
<dbReference type="Pfam" id="PF01412">
    <property type="entry name" value="ArfGap"/>
    <property type="match status" value="1"/>
</dbReference>
<dbReference type="GO" id="GO:0008270">
    <property type="term" value="F:zinc ion binding"/>
    <property type="evidence" value="ECO:0007669"/>
    <property type="project" value="UniProtKB-KW"/>
</dbReference>
<dbReference type="PROSITE" id="PS50115">
    <property type="entry name" value="ARFGAP"/>
    <property type="match status" value="1"/>
</dbReference>
<gene>
    <name evidence="8" type="ORF">FGO68_gene13256</name>
</gene>
<dbReference type="Gene3D" id="1.10.220.150">
    <property type="entry name" value="Arf GTPase activating protein"/>
    <property type="match status" value="1"/>
</dbReference>
<dbReference type="OrthoDB" id="983479at2759"/>
<evidence type="ECO:0000256" key="5">
    <source>
        <dbReference type="PROSITE-ProRule" id="PRU00288"/>
    </source>
</evidence>
<protein>
    <recommendedName>
        <fullName evidence="7">Arf-GAP domain-containing protein</fullName>
    </recommendedName>
</protein>
<dbReference type="GO" id="GO:0048205">
    <property type="term" value="P:COPI coating of Golgi vesicle"/>
    <property type="evidence" value="ECO:0007669"/>
    <property type="project" value="TreeGrafter"/>
</dbReference>
<dbReference type="PANTHER" id="PTHR45686:SF4">
    <property type="entry name" value="ADP-RIBOSYLATION FACTOR GTPASE ACTIVATING PROTEIN 3, ISOFORM H"/>
    <property type="match status" value="1"/>
</dbReference>
<dbReference type="SUPFAM" id="SSF57863">
    <property type="entry name" value="ArfGap/RecO-like zinc finger"/>
    <property type="match status" value="1"/>
</dbReference>
<keyword evidence="1" id="KW-0343">GTPase activation</keyword>
<dbReference type="InterPro" id="IPR001164">
    <property type="entry name" value="ArfGAP_dom"/>
</dbReference>
<sequence>MADSDNLISEMIFKQLKQQPENQRCFDCGSANPNWASVNNGIFICLNCSGLHRGLGMHISQVRSLSLDAWSDRQLKSIPYDDSEKPSYEIGREVVPEQSRSSADIMANNPPFQYNYNSNNSASVLKTGGSLVSSMGTAMQQKLEEAGMGGVTTTVTAFVSTAAEKTVEVGAIGYTYGKEKISELQQNPQVAELTEKSKQTLLSVGNTVAATVSETSSNMYNKVKQYMVEDQPQQRENLGVGDNQRSDDISQFMPQNDTRM</sequence>
<evidence type="ECO:0000256" key="6">
    <source>
        <dbReference type="SAM" id="MobiDB-lite"/>
    </source>
</evidence>
<dbReference type="PANTHER" id="PTHR45686">
    <property type="entry name" value="ADP-RIBOSYLATION FACTOR GTPASE ACTIVATING PROTEIN 3, ISOFORM H-RELATED"/>
    <property type="match status" value="1"/>
</dbReference>
<dbReference type="GO" id="GO:0000139">
    <property type="term" value="C:Golgi membrane"/>
    <property type="evidence" value="ECO:0007669"/>
    <property type="project" value="GOC"/>
</dbReference>
<dbReference type="SMART" id="SM00105">
    <property type="entry name" value="ArfGap"/>
    <property type="match status" value="1"/>
</dbReference>
<evidence type="ECO:0000256" key="3">
    <source>
        <dbReference type="ARBA" id="ARBA00022771"/>
    </source>
</evidence>
<feature type="domain" description="Arf-GAP" evidence="7">
    <location>
        <begin position="10"/>
        <end position="78"/>
    </location>
</feature>
<dbReference type="InterPro" id="IPR037278">
    <property type="entry name" value="ARFGAP/RecO"/>
</dbReference>
<dbReference type="EMBL" id="RRYP01002218">
    <property type="protein sequence ID" value="TNV85020.1"/>
    <property type="molecule type" value="Genomic_DNA"/>
</dbReference>
<dbReference type="PRINTS" id="PR00405">
    <property type="entry name" value="REVINTRACTNG"/>
</dbReference>
<reference evidence="8" key="1">
    <citation type="submission" date="2019-06" db="EMBL/GenBank/DDBJ databases">
        <authorList>
            <person name="Zheng W."/>
        </authorList>
    </citation>
    <scope>NUCLEOTIDE SEQUENCE</scope>
    <source>
        <strain evidence="8">QDHG01</strain>
    </source>
</reference>
<keyword evidence="9" id="KW-1185">Reference proteome</keyword>
<organism evidence="8 9">
    <name type="scientific">Halteria grandinella</name>
    <dbReference type="NCBI Taxonomy" id="5974"/>
    <lineage>
        <taxon>Eukaryota</taxon>
        <taxon>Sar</taxon>
        <taxon>Alveolata</taxon>
        <taxon>Ciliophora</taxon>
        <taxon>Intramacronucleata</taxon>
        <taxon>Spirotrichea</taxon>
        <taxon>Stichotrichia</taxon>
        <taxon>Sporadotrichida</taxon>
        <taxon>Halteriidae</taxon>
        <taxon>Halteria</taxon>
    </lineage>
</organism>
<feature type="region of interest" description="Disordered" evidence="6">
    <location>
        <begin position="236"/>
        <end position="260"/>
    </location>
</feature>
<keyword evidence="4" id="KW-0862">Zinc</keyword>
<evidence type="ECO:0000313" key="9">
    <source>
        <dbReference type="Proteomes" id="UP000785679"/>
    </source>
</evidence>
<name>A0A8J8P2V0_HALGN</name>
<proteinExistence type="predicted"/>
<keyword evidence="3 5" id="KW-0863">Zinc-finger</keyword>
<dbReference type="AlphaFoldDB" id="A0A8J8P2V0"/>